<evidence type="ECO:0000256" key="6">
    <source>
        <dbReference type="SAM" id="MobiDB-lite"/>
    </source>
</evidence>
<dbReference type="PANTHER" id="PTHR33692">
    <property type="entry name" value="RIBOSOME MATURATION FACTOR RIMM"/>
    <property type="match status" value="1"/>
</dbReference>
<dbReference type="InterPro" id="IPR011033">
    <property type="entry name" value="PRC_barrel-like_sf"/>
</dbReference>
<comment type="caution">
    <text evidence="9">The sequence shown here is derived from an EMBL/GenBank/DDBJ whole genome shotgun (WGS) entry which is preliminary data.</text>
</comment>
<evidence type="ECO:0000259" key="7">
    <source>
        <dbReference type="Pfam" id="PF01782"/>
    </source>
</evidence>
<dbReference type="InterPro" id="IPR011961">
    <property type="entry name" value="RimM"/>
</dbReference>
<dbReference type="InterPro" id="IPR002676">
    <property type="entry name" value="RimM_N"/>
</dbReference>
<comment type="similarity">
    <text evidence="5">Belongs to the RimM family.</text>
</comment>
<evidence type="ECO:0000256" key="4">
    <source>
        <dbReference type="ARBA" id="ARBA00023186"/>
    </source>
</evidence>
<comment type="domain">
    <text evidence="5">The PRC barrel domain binds ribosomal protein uS19.</text>
</comment>
<sequence>MLLTVAIIGSPRGLRGEVHLDLRTDDPDRRLAAGTVLPTEPADAGPLTVAAARRLDRGWSATFAEAQDRTAAEALRGVRLMVDTDQVEDDDEGWYPHELAGLRVEHVDGRALGTVADLVPGSAQDLLVVTEPDGARALIPFVPEIVPVVDPAGGRVVLDPPRGLLAADPAEGDADPAEDRAAEDED</sequence>
<comment type="subunit">
    <text evidence="5">Binds ribosomal protein uS19.</text>
</comment>
<feature type="domain" description="RimM N-terminal" evidence="7">
    <location>
        <begin position="5"/>
        <end position="85"/>
    </location>
</feature>
<dbReference type="HAMAP" id="MF_00014">
    <property type="entry name" value="Ribosome_mat_RimM"/>
    <property type="match status" value="1"/>
</dbReference>
<evidence type="ECO:0000256" key="3">
    <source>
        <dbReference type="ARBA" id="ARBA00022552"/>
    </source>
</evidence>
<evidence type="ECO:0000256" key="2">
    <source>
        <dbReference type="ARBA" id="ARBA00022517"/>
    </source>
</evidence>
<keyword evidence="10" id="KW-1185">Reference proteome</keyword>
<evidence type="ECO:0000259" key="8">
    <source>
        <dbReference type="Pfam" id="PF24986"/>
    </source>
</evidence>
<dbReference type="PANTHER" id="PTHR33692:SF1">
    <property type="entry name" value="RIBOSOME MATURATION FACTOR RIMM"/>
    <property type="match status" value="1"/>
</dbReference>
<dbReference type="NCBIfam" id="TIGR02273">
    <property type="entry name" value="16S_RimM"/>
    <property type="match status" value="1"/>
</dbReference>
<evidence type="ECO:0000256" key="1">
    <source>
        <dbReference type="ARBA" id="ARBA00022490"/>
    </source>
</evidence>
<keyword evidence="4 5" id="KW-0143">Chaperone</keyword>
<accession>A0ABT5TZ25</accession>
<dbReference type="InterPro" id="IPR009000">
    <property type="entry name" value="Transl_B-barrel_sf"/>
</dbReference>
<evidence type="ECO:0000256" key="5">
    <source>
        <dbReference type="HAMAP-Rule" id="MF_00014"/>
    </source>
</evidence>
<name>A0ABT5TZ25_9MICO</name>
<gene>
    <name evidence="5 9" type="primary">rimM</name>
    <name evidence="9" type="ORF">PU560_12710</name>
</gene>
<feature type="region of interest" description="Disordered" evidence="6">
    <location>
        <begin position="160"/>
        <end position="186"/>
    </location>
</feature>
<keyword evidence="2 5" id="KW-0690">Ribosome biogenesis</keyword>
<dbReference type="SUPFAM" id="SSF50346">
    <property type="entry name" value="PRC-barrel domain"/>
    <property type="match status" value="1"/>
</dbReference>
<proteinExistence type="inferred from homology"/>
<dbReference type="Pfam" id="PF24986">
    <property type="entry name" value="PRC_RimM"/>
    <property type="match status" value="1"/>
</dbReference>
<keyword evidence="1 5" id="KW-0963">Cytoplasm</keyword>
<comment type="subcellular location">
    <subcellularLocation>
        <location evidence="5">Cytoplasm</location>
    </subcellularLocation>
</comment>
<feature type="domain" description="Ribosome maturation factor RimM PRC barrel" evidence="8">
    <location>
        <begin position="97"/>
        <end position="164"/>
    </location>
</feature>
<dbReference type="InterPro" id="IPR036976">
    <property type="entry name" value="RimM_N_sf"/>
</dbReference>
<feature type="compositionally biased region" description="Acidic residues" evidence="6">
    <location>
        <begin position="170"/>
        <end position="186"/>
    </location>
</feature>
<dbReference type="Proteomes" id="UP001165561">
    <property type="component" value="Unassembled WGS sequence"/>
</dbReference>
<comment type="function">
    <text evidence="5">An accessory protein needed during the final step in the assembly of 30S ribosomal subunit, possibly for assembly of the head region. Essential for efficient processing of 16S rRNA. May be needed both before and after RbfA during the maturation of 16S rRNA. It has affinity for free ribosomal 30S subunits but not for 70S ribosomes.</text>
</comment>
<protein>
    <recommendedName>
        <fullName evidence="5">Ribosome maturation factor RimM</fullName>
    </recommendedName>
</protein>
<evidence type="ECO:0000313" key="10">
    <source>
        <dbReference type="Proteomes" id="UP001165561"/>
    </source>
</evidence>
<dbReference type="EMBL" id="JARACI010001084">
    <property type="protein sequence ID" value="MDD9207320.1"/>
    <property type="molecule type" value="Genomic_DNA"/>
</dbReference>
<dbReference type="SUPFAM" id="SSF50447">
    <property type="entry name" value="Translation proteins"/>
    <property type="match status" value="1"/>
</dbReference>
<keyword evidence="3 5" id="KW-0698">rRNA processing</keyword>
<dbReference type="InterPro" id="IPR056792">
    <property type="entry name" value="PRC_RimM"/>
</dbReference>
<dbReference type="Pfam" id="PF01782">
    <property type="entry name" value="RimM"/>
    <property type="match status" value="1"/>
</dbReference>
<organism evidence="9 10">
    <name type="scientific">Georgenia halotolerans</name>
    <dbReference type="NCBI Taxonomy" id="3028317"/>
    <lineage>
        <taxon>Bacteria</taxon>
        <taxon>Bacillati</taxon>
        <taxon>Actinomycetota</taxon>
        <taxon>Actinomycetes</taxon>
        <taxon>Micrococcales</taxon>
        <taxon>Bogoriellaceae</taxon>
        <taxon>Georgenia</taxon>
    </lineage>
</organism>
<reference evidence="9" key="1">
    <citation type="submission" date="2023-02" db="EMBL/GenBank/DDBJ databases">
        <title>Georgenia sp.10Sc9-8, isolated from a soil sample collected from the Taklamakan desert.</title>
        <authorList>
            <person name="Liu S."/>
        </authorList>
    </citation>
    <scope>NUCLEOTIDE SEQUENCE</scope>
    <source>
        <strain evidence="9">10Sc9-8</strain>
    </source>
</reference>
<evidence type="ECO:0000313" key="9">
    <source>
        <dbReference type="EMBL" id="MDD9207320.1"/>
    </source>
</evidence>
<dbReference type="Gene3D" id="2.30.30.240">
    <property type="entry name" value="PRC-barrel domain"/>
    <property type="match status" value="1"/>
</dbReference>
<dbReference type="Gene3D" id="2.40.30.60">
    <property type="entry name" value="RimM"/>
    <property type="match status" value="1"/>
</dbReference>